<keyword evidence="2" id="KW-0479">Metal-binding</keyword>
<comment type="cofactor">
    <cofactor evidence="2">
        <name>Mn(2+)</name>
        <dbReference type="ChEBI" id="CHEBI:29035"/>
    </cofactor>
    <text evidence="2">The Mn(2+) ion enhances activity.</text>
</comment>
<dbReference type="InterPro" id="IPR002933">
    <property type="entry name" value="Peptidase_M20"/>
</dbReference>
<evidence type="ECO:0000313" key="5">
    <source>
        <dbReference type="EMBL" id="CUI82710.1"/>
    </source>
</evidence>
<feature type="binding site" evidence="2">
    <location>
        <position position="180"/>
    </location>
    <ligand>
        <name>Mn(2+)</name>
        <dbReference type="ChEBI" id="CHEBI:29035"/>
        <label>2</label>
    </ligand>
</feature>
<dbReference type="InterPro" id="IPR011650">
    <property type="entry name" value="Peptidase_M20_dimer"/>
</dbReference>
<dbReference type="Gene3D" id="3.40.630.10">
    <property type="entry name" value="Zn peptidases"/>
    <property type="match status" value="1"/>
</dbReference>
<dbReference type="Proteomes" id="UP000044098">
    <property type="component" value="Unassembled WGS sequence"/>
</dbReference>
<feature type="domain" description="Peptidase M20 dimerisation" evidence="4">
    <location>
        <begin position="235"/>
        <end position="331"/>
    </location>
</feature>
<dbReference type="GO" id="GO:0016787">
    <property type="term" value="F:hydrolase activity"/>
    <property type="evidence" value="ECO:0007669"/>
    <property type="project" value="UniProtKB-KW"/>
</dbReference>
<dbReference type="EMBL" id="CYTK01000002">
    <property type="protein sequence ID" value="CUI82710.1"/>
    <property type="molecule type" value="Genomic_DNA"/>
</dbReference>
<dbReference type="PANTHER" id="PTHR11014">
    <property type="entry name" value="PEPTIDASE M20 FAMILY MEMBER"/>
    <property type="match status" value="1"/>
</dbReference>
<reference evidence="5 6" key="1">
    <citation type="submission" date="2015-09" db="EMBL/GenBank/DDBJ databases">
        <authorList>
            <consortium name="Pathogen Informatics"/>
        </authorList>
    </citation>
    <scope>NUCLEOTIDE SEQUENCE [LARGE SCALE GENOMIC DNA]</scope>
    <source>
        <strain evidence="5 6">2789STDY5608625</strain>
    </source>
</reference>
<dbReference type="SUPFAM" id="SSF55031">
    <property type="entry name" value="Bacterial exopeptidase dimerisation domain"/>
    <property type="match status" value="1"/>
</dbReference>
<evidence type="ECO:0000259" key="4">
    <source>
        <dbReference type="Pfam" id="PF07687"/>
    </source>
</evidence>
<dbReference type="AlphaFoldDB" id="A0AAD2IXY5"/>
<evidence type="ECO:0000313" key="6">
    <source>
        <dbReference type="Proteomes" id="UP000044098"/>
    </source>
</evidence>
<gene>
    <name evidence="5" type="primary">yxeP_1</name>
    <name evidence="5" type="ORF">ERS370000_01828</name>
</gene>
<dbReference type="NCBIfam" id="TIGR01891">
    <property type="entry name" value="amidohydrolases"/>
    <property type="match status" value="1"/>
</dbReference>
<dbReference type="RefSeq" id="WP_258956143.1">
    <property type="nucleotide sequence ID" value="NZ_CYTK01000002.1"/>
</dbReference>
<evidence type="ECO:0000256" key="2">
    <source>
        <dbReference type="PIRSR" id="PIRSR005962-1"/>
    </source>
</evidence>
<organism evidence="5 6">
    <name type="scientific">Achromobacter aegrifaciens</name>
    <dbReference type="NCBI Taxonomy" id="1287736"/>
    <lineage>
        <taxon>Bacteria</taxon>
        <taxon>Pseudomonadati</taxon>
        <taxon>Pseudomonadota</taxon>
        <taxon>Betaproteobacteria</taxon>
        <taxon>Burkholderiales</taxon>
        <taxon>Alcaligenaceae</taxon>
        <taxon>Achromobacter</taxon>
    </lineage>
</organism>
<dbReference type="InterPro" id="IPR036264">
    <property type="entry name" value="Bact_exopeptidase_dim_dom"/>
</dbReference>
<proteinExistence type="predicted"/>
<dbReference type="PANTHER" id="PTHR11014:SF63">
    <property type="entry name" value="METALLOPEPTIDASE, PUTATIVE (AFU_ORTHOLOGUE AFUA_6G09600)-RELATED"/>
    <property type="match status" value="1"/>
</dbReference>
<feature type="signal peptide" evidence="3">
    <location>
        <begin position="1"/>
        <end position="27"/>
    </location>
</feature>
<dbReference type="EC" id="3.-.-.-" evidence="5"/>
<keyword evidence="1 5" id="KW-0378">Hydrolase</keyword>
<feature type="binding site" evidence="2">
    <location>
        <position position="144"/>
    </location>
    <ligand>
        <name>Mn(2+)</name>
        <dbReference type="ChEBI" id="CHEBI:29035"/>
        <label>2</label>
    </ligand>
</feature>
<dbReference type="SUPFAM" id="SSF53187">
    <property type="entry name" value="Zn-dependent exopeptidases"/>
    <property type="match status" value="1"/>
</dbReference>
<protein>
    <submittedName>
        <fullName evidence="5">Uncharacterized hydrolase YxeP</fullName>
        <ecNumber evidence="5">3.-.-.-</ecNumber>
    </submittedName>
</protein>
<comment type="caution">
    <text evidence="5">The sequence shown here is derived from an EMBL/GenBank/DDBJ whole genome shotgun (WGS) entry which is preliminary data.</text>
</comment>
<name>A0AAD2IXY5_ACHAE</name>
<accession>A0AAD2IXY5</accession>
<dbReference type="InterPro" id="IPR017439">
    <property type="entry name" value="Amidohydrolase"/>
</dbReference>
<feature type="chain" id="PRO_5042007543" evidence="3">
    <location>
        <begin position="28"/>
        <end position="443"/>
    </location>
</feature>
<feature type="binding site" evidence="2">
    <location>
        <position position="211"/>
    </location>
    <ligand>
        <name>Mn(2+)</name>
        <dbReference type="ChEBI" id="CHEBI:29035"/>
        <label>2</label>
    </ligand>
</feature>
<dbReference type="PIRSF" id="PIRSF005962">
    <property type="entry name" value="Pept_M20D_amidohydro"/>
    <property type="match status" value="1"/>
</dbReference>
<feature type="binding site" evidence="2">
    <location>
        <position position="146"/>
    </location>
    <ligand>
        <name>Mn(2+)</name>
        <dbReference type="ChEBI" id="CHEBI:29035"/>
        <label>2</label>
    </ligand>
</feature>
<dbReference type="Pfam" id="PF01546">
    <property type="entry name" value="Peptidase_M20"/>
    <property type="match status" value="1"/>
</dbReference>
<evidence type="ECO:0000256" key="3">
    <source>
        <dbReference type="SAM" id="SignalP"/>
    </source>
</evidence>
<dbReference type="Gene3D" id="3.30.70.360">
    <property type="match status" value="1"/>
</dbReference>
<sequence length="443" mass="46641">MALPNRLMAASSGLMLALGLTLPVAKAASDAGLLQEALQRADQTESEVIAWRRHIHQHPELSYQETETAKYIADALRAMPGITVETGIARTGVKAVLKGGKPGPVVALRADMDALPVEERNDMPFRSQAKAVWRGEQVSVSHACGHDTHVAMLLGAAKALSAMQDELPGTIVFLFQPAEEWGPDKEPSGARAMIAQGVLENPKVDVVFGQHISAGAPSGTIAYRAGPTMASGDRFEISLHGKGGHGGRPWTANPALVPAAELTLALQGITSSKVDQSDGVTVLSIGMLQSGRRANILPESAELAGTVRSLSSHNQRIVHEAIRARAEHIAQAYGLSSKVNIYTGYEVVDNDKSLTGSLIPAWQEAAGAGKTVEMPAPSTGSEDFGAYGVSGKVPSVFWFINASPLGDKSGAPNHSPEFAIDESALRVGVRALVASALTYMDKQ</sequence>
<dbReference type="Pfam" id="PF07687">
    <property type="entry name" value="M20_dimer"/>
    <property type="match status" value="1"/>
</dbReference>
<keyword evidence="3" id="KW-0732">Signal</keyword>
<keyword evidence="2" id="KW-0464">Manganese</keyword>
<feature type="binding site" evidence="2">
    <location>
        <position position="414"/>
    </location>
    <ligand>
        <name>Mn(2+)</name>
        <dbReference type="ChEBI" id="CHEBI:29035"/>
        <label>2</label>
    </ligand>
</feature>
<dbReference type="GO" id="GO:0046872">
    <property type="term" value="F:metal ion binding"/>
    <property type="evidence" value="ECO:0007669"/>
    <property type="project" value="UniProtKB-KW"/>
</dbReference>
<evidence type="ECO:0000256" key="1">
    <source>
        <dbReference type="ARBA" id="ARBA00022801"/>
    </source>
</evidence>